<evidence type="ECO:0000313" key="1">
    <source>
        <dbReference type="EMBL" id="KAL1261762.1"/>
    </source>
</evidence>
<comment type="caution">
    <text evidence="1">The sequence shown here is derived from an EMBL/GenBank/DDBJ whole genome shotgun (WGS) entry which is preliminary data.</text>
</comment>
<gene>
    <name evidence="1" type="ORF">QQF64_007027</name>
</gene>
<protein>
    <submittedName>
        <fullName evidence="1">Uncharacterized protein</fullName>
    </submittedName>
</protein>
<dbReference type="Proteomes" id="UP001558613">
    <property type="component" value="Unassembled WGS sequence"/>
</dbReference>
<evidence type="ECO:0000313" key="2">
    <source>
        <dbReference type="Proteomes" id="UP001558613"/>
    </source>
</evidence>
<proteinExistence type="predicted"/>
<accession>A0ABR3MCW3</accession>
<sequence>MIPLYGNVKVDTQESIVDPEHQQAVCGSIAVSVAPLMNVTDDLMPGVIQLELDWQEKSLSSSYLAHVKHFKQVY</sequence>
<name>A0ABR3MCW3_9TELE</name>
<organism evidence="1 2">
    <name type="scientific">Cirrhinus molitorella</name>
    <name type="common">mud carp</name>
    <dbReference type="NCBI Taxonomy" id="172907"/>
    <lineage>
        <taxon>Eukaryota</taxon>
        <taxon>Metazoa</taxon>
        <taxon>Chordata</taxon>
        <taxon>Craniata</taxon>
        <taxon>Vertebrata</taxon>
        <taxon>Euteleostomi</taxon>
        <taxon>Actinopterygii</taxon>
        <taxon>Neopterygii</taxon>
        <taxon>Teleostei</taxon>
        <taxon>Ostariophysi</taxon>
        <taxon>Cypriniformes</taxon>
        <taxon>Cyprinidae</taxon>
        <taxon>Labeoninae</taxon>
        <taxon>Labeonini</taxon>
        <taxon>Cirrhinus</taxon>
    </lineage>
</organism>
<reference evidence="1 2" key="1">
    <citation type="submission" date="2023-09" db="EMBL/GenBank/DDBJ databases">
        <authorList>
            <person name="Wang M."/>
        </authorList>
    </citation>
    <scope>NUCLEOTIDE SEQUENCE [LARGE SCALE GENOMIC DNA]</scope>
    <source>
        <strain evidence="1">GT-2023</strain>
        <tissue evidence="1">Liver</tissue>
    </source>
</reference>
<dbReference type="EMBL" id="JAYMGO010000014">
    <property type="protein sequence ID" value="KAL1261762.1"/>
    <property type="molecule type" value="Genomic_DNA"/>
</dbReference>
<keyword evidence="2" id="KW-1185">Reference proteome</keyword>